<evidence type="ECO:0000256" key="9">
    <source>
        <dbReference type="ARBA" id="ARBA00042052"/>
    </source>
</evidence>
<comment type="catalytic activity">
    <reaction evidence="11">
        <text>(S)-methylmalonyl-CoA + H(+) = propanoyl-CoA + CO2</text>
        <dbReference type="Rhea" id="RHEA:61340"/>
        <dbReference type="ChEBI" id="CHEBI:15378"/>
        <dbReference type="ChEBI" id="CHEBI:16526"/>
        <dbReference type="ChEBI" id="CHEBI:57327"/>
        <dbReference type="ChEBI" id="CHEBI:57392"/>
        <dbReference type="EC" id="4.1.1.94"/>
    </reaction>
    <physiologicalReaction direction="left-to-right" evidence="11">
        <dbReference type="Rhea" id="RHEA:61341"/>
    </physiologicalReaction>
</comment>
<dbReference type="EC" id="4.1.1.94" evidence="7"/>
<evidence type="ECO:0000256" key="1">
    <source>
        <dbReference type="ARBA" id="ARBA00004514"/>
    </source>
</evidence>
<evidence type="ECO:0000256" key="3">
    <source>
        <dbReference type="ARBA" id="ARBA00022490"/>
    </source>
</evidence>
<keyword evidence="15" id="KW-1185">Reference proteome</keyword>
<accession>A0AAV5UI76</accession>
<dbReference type="Proteomes" id="UP001432027">
    <property type="component" value="Unassembled WGS sequence"/>
</dbReference>
<dbReference type="Gene3D" id="3.90.226.10">
    <property type="entry name" value="2-enoyl-CoA Hydratase, Chain A, domain 1"/>
    <property type="match status" value="1"/>
</dbReference>
<evidence type="ECO:0000313" key="14">
    <source>
        <dbReference type="EMBL" id="GMT06755.1"/>
    </source>
</evidence>
<gene>
    <name evidence="14" type="ORF">PENTCL1PPCAC_28929</name>
</gene>
<keyword evidence="3" id="KW-0963">Cytoplasm</keyword>
<dbReference type="InterPro" id="IPR001753">
    <property type="entry name" value="Enoyl-CoA_hydra/iso"/>
</dbReference>
<evidence type="ECO:0000256" key="10">
    <source>
        <dbReference type="ARBA" id="ARBA00042182"/>
    </source>
</evidence>
<comment type="catalytic activity">
    <reaction evidence="6">
        <text>(2R)-ethylmalonyl-CoA + H(+) = butanoyl-CoA + CO2</text>
        <dbReference type="Rhea" id="RHEA:59540"/>
        <dbReference type="ChEBI" id="CHEBI:15378"/>
        <dbReference type="ChEBI" id="CHEBI:16526"/>
        <dbReference type="ChEBI" id="CHEBI:57371"/>
        <dbReference type="ChEBI" id="CHEBI:85316"/>
        <dbReference type="EC" id="4.1.1.94"/>
    </reaction>
    <physiologicalReaction direction="left-to-right" evidence="6">
        <dbReference type="Rhea" id="RHEA:59541"/>
    </physiologicalReaction>
</comment>
<organism evidence="14 15">
    <name type="scientific">Pristionchus entomophagus</name>
    <dbReference type="NCBI Taxonomy" id="358040"/>
    <lineage>
        <taxon>Eukaryota</taxon>
        <taxon>Metazoa</taxon>
        <taxon>Ecdysozoa</taxon>
        <taxon>Nematoda</taxon>
        <taxon>Chromadorea</taxon>
        <taxon>Rhabditida</taxon>
        <taxon>Rhabditina</taxon>
        <taxon>Diplogasteromorpha</taxon>
        <taxon>Diplogasteroidea</taxon>
        <taxon>Neodiplogasteridae</taxon>
        <taxon>Pristionchus</taxon>
    </lineage>
</organism>
<keyword evidence="4" id="KW-0456">Lyase</keyword>
<dbReference type="GO" id="GO:0006635">
    <property type="term" value="P:fatty acid beta-oxidation"/>
    <property type="evidence" value="ECO:0007669"/>
    <property type="project" value="TreeGrafter"/>
</dbReference>
<protein>
    <recommendedName>
        <fullName evidence="8">Ethylmalonyl-CoA decarboxylase</fullName>
        <ecNumber evidence="7">4.1.1.94</ecNumber>
    </recommendedName>
    <alternativeName>
        <fullName evidence="10">Enoyl-CoA hydratase domain-containing protein 1</fullName>
    </alternativeName>
    <alternativeName>
        <fullName evidence="9">Methylmalonyl-CoA decarboxylase</fullName>
    </alternativeName>
</protein>
<name>A0AAV5UI76_9BILA</name>
<evidence type="ECO:0000256" key="11">
    <source>
        <dbReference type="ARBA" id="ARBA00047446"/>
    </source>
</evidence>
<evidence type="ECO:0000256" key="4">
    <source>
        <dbReference type="ARBA" id="ARBA00023239"/>
    </source>
</evidence>
<comment type="similarity">
    <text evidence="2 13">Belongs to the enoyl-CoA hydratase/isomerase family.</text>
</comment>
<dbReference type="PROSITE" id="PS00166">
    <property type="entry name" value="ENOYL_COA_HYDRATASE"/>
    <property type="match status" value="1"/>
</dbReference>
<evidence type="ECO:0000256" key="6">
    <source>
        <dbReference type="ARBA" id="ARBA00036541"/>
    </source>
</evidence>
<dbReference type="PANTHER" id="PTHR11941:SF27">
    <property type="entry name" value="ETHYLMALONYL-COA DECARBOXYLASE"/>
    <property type="match status" value="1"/>
</dbReference>
<evidence type="ECO:0000256" key="12">
    <source>
        <dbReference type="ARBA" id="ARBA00056546"/>
    </source>
</evidence>
<proteinExistence type="inferred from homology"/>
<reference evidence="14" key="1">
    <citation type="submission" date="2023-10" db="EMBL/GenBank/DDBJ databases">
        <title>Genome assembly of Pristionchus species.</title>
        <authorList>
            <person name="Yoshida K."/>
            <person name="Sommer R.J."/>
        </authorList>
    </citation>
    <scope>NUCLEOTIDE SEQUENCE</scope>
    <source>
        <strain evidence="14">RS0144</strain>
    </source>
</reference>
<comment type="caution">
    <text evidence="14">The sequence shown here is derived from an EMBL/GenBank/DDBJ whole genome shotgun (WGS) entry which is preliminary data.</text>
</comment>
<evidence type="ECO:0000256" key="7">
    <source>
        <dbReference type="ARBA" id="ARBA00038883"/>
    </source>
</evidence>
<comment type="catalytic activity">
    <reaction evidence="5">
        <text>(2S)-ethylmalonyl-CoA + H(+) = butanoyl-CoA + CO2</text>
        <dbReference type="Rhea" id="RHEA:32131"/>
        <dbReference type="ChEBI" id="CHEBI:15378"/>
        <dbReference type="ChEBI" id="CHEBI:16526"/>
        <dbReference type="ChEBI" id="CHEBI:57371"/>
        <dbReference type="ChEBI" id="CHEBI:60909"/>
        <dbReference type="EC" id="4.1.1.94"/>
    </reaction>
    <physiologicalReaction direction="left-to-right" evidence="5">
        <dbReference type="Rhea" id="RHEA:32132"/>
    </physiologicalReaction>
</comment>
<evidence type="ECO:0000313" key="15">
    <source>
        <dbReference type="Proteomes" id="UP001432027"/>
    </source>
</evidence>
<dbReference type="InterPro" id="IPR018376">
    <property type="entry name" value="Enoyl-CoA_hyd/isom_CS"/>
</dbReference>
<dbReference type="InterPro" id="IPR029045">
    <property type="entry name" value="ClpP/crotonase-like_dom_sf"/>
</dbReference>
<evidence type="ECO:0000256" key="2">
    <source>
        <dbReference type="ARBA" id="ARBA00005254"/>
    </source>
</evidence>
<dbReference type="Pfam" id="PF00378">
    <property type="entry name" value="ECH_1"/>
    <property type="match status" value="1"/>
</dbReference>
<sequence length="316" mass="35152">MNTPGLILRLASHRQVTPAAFIHKHIQVISQLSSKYEKDDAKEKWLKEQGDGGSVSYARNGSNNDLGLVTFHHKQKLNAFTGAMMHDFSVAVREAVKDEKTRCVVVRGENGNFCSGGELNFVERIASEEGSFVMNTVMMTALKKLANSEKVSIAVLEGSTMGGASEIASACDIRVAHRKSKVGFVQGKMGVCPGWGGGRYLLKTLGTARAMEYLATAALVRAEELYKIGYVTHLFDSEAELTEYLKRFSRLESKNAFVAAKRMVANYSGKTRNPKEKEEEERRIFMSVWGHADHKKSIQAIRDNLTRAKKEKKDKK</sequence>
<evidence type="ECO:0000256" key="13">
    <source>
        <dbReference type="RuleBase" id="RU003707"/>
    </source>
</evidence>
<dbReference type="GO" id="GO:0004492">
    <property type="term" value="F:methyl/ethyl malonyl-CoA decarboxylase activity"/>
    <property type="evidence" value="ECO:0007669"/>
    <property type="project" value="UniProtKB-EC"/>
</dbReference>
<dbReference type="GO" id="GO:0005829">
    <property type="term" value="C:cytosol"/>
    <property type="evidence" value="ECO:0007669"/>
    <property type="project" value="UniProtKB-SubCell"/>
</dbReference>
<dbReference type="EMBL" id="BTSX01000006">
    <property type="protein sequence ID" value="GMT06755.1"/>
    <property type="molecule type" value="Genomic_DNA"/>
</dbReference>
<dbReference type="AlphaFoldDB" id="A0AAV5UI76"/>
<evidence type="ECO:0000256" key="8">
    <source>
        <dbReference type="ARBA" id="ARBA00039903"/>
    </source>
</evidence>
<dbReference type="SUPFAM" id="SSF52096">
    <property type="entry name" value="ClpP/crotonase"/>
    <property type="match status" value="1"/>
</dbReference>
<comment type="function">
    <text evidence="12">Decarboxylates ethylmalonyl-CoA, a potentially toxic metabolite, to form butyryl-CoA, suggesting it might be involved in metabolite proofreading. Acts preferentially on (S)-ethylmalonyl-CoA but also has some activity on the (R)-isomer. Also has methylmalonyl-CoA decarboxylase activity at lower level.</text>
</comment>
<comment type="subcellular location">
    <subcellularLocation>
        <location evidence="1">Cytoplasm</location>
        <location evidence="1">Cytosol</location>
    </subcellularLocation>
</comment>
<dbReference type="PANTHER" id="PTHR11941">
    <property type="entry name" value="ENOYL-COA HYDRATASE-RELATED"/>
    <property type="match status" value="1"/>
</dbReference>
<dbReference type="CDD" id="cd06558">
    <property type="entry name" value="crotonase-like"/>
    <property type="match status" value="1"/>
</dbReference>
<evidence type="ECO:0000256" key="5">
    <source>
        <dbReference type="ARBA" id="ARBA00036343"/>
    </source>
</evidence>